<proteinExistence type="predicted"/>
<sequence length="72" mass="8533">MDYKELFTRMQRTDWTYMMSDDNSVYRRGTAAMNALRSEVSGDATAEQMFADFYQHVWHRGPQPKLEDYIDG</sequence>
<dbReference type="Proteomes" id="UP000503046">
    <property type="component" value="Segment"/>
</dbReference>
<evidence type="ECO:0000313" key="1">
    <source>
        <dbReference type="EMBL" id="QIG66074.1"/>
    </source>
</evidence>
<organism evidence="1 2">
    <name type="scientific">Ochrobactrum phage vB_OspP_OH</name>
    <dbReference type="NCBI Taxonomy" id="2712957"/>
    <lineage>
        <taxon>Viruses</taxon>
        <taxon>Duplodnaviria</taxon>
        <taxon>Heunggongvirae</taxon>
        <taxon>Uroviricota</taxon>
        <taxon>Caudoviricetes</taxon>
        <taxon>Wolominvirus</taxon>
        <taxon>Wolominvirus OH</taxon>
    </lineage>
</organism>
<keyword evidence="2" id="KW-1185">Reference proteome</keyword>
<protein>
    <submittedName>
        <fullName evidence="1">Uncharacterized protein</fullName>
    </submittedName>
</protein>
<reference evidence="1 2" key="1">
    <citation type="submission" date="2020-02" db="EMBL/GenBank/DDBJ databases">
        <title>Identification and Characterization of First Virulent Phages, Including a Novel Jumbo Virus, Infecting Ochrobactrum spp.</title>
        <authorList>
            <person name="Decewicz P."/>
            <person name="Golec P."/>
            <person name="Szymczak M."/>
            <person name="Radlinska M."/>
            <person name="Dziewit L."/>
        </authorList>
    </citation>
    <scope>NUCLEOTIDE SEQUENCE [LARGE SCALE GENOMIC DNA]</scope>
</reference>
<evidence type="ECO:0000313" key="2">
    <source>
        <dbReference type="Proteomes" id="UP000503046"/>
    </source>
</evidence>
<dbReference type="EMBL" id="MT028492">
    <property type="protein sequence ID" value="QIG66074.1"/>
    <property type="molecule type" value="Genomic_DNA"/>
</dbReference>
<accession>A0A6G6XXL8</accession>
<name>A0A6G6XXL8_9CAUD</name>
<gene>
    <name evidence="1" type="ORF">phiOH_p18</name>
</gene>